<comment type="caution">
    <text evidence="1">The sequence shown here is derived from an EMBL/GenBank/DDBJ whole genome shotgun (WGS) entry which is preliminary data.</text>
</comment>
<keyword evidence="2" id="KW-1185">Reference proteome</keyword>
<dbReference type="SUPFAM" id="SSF64182">
    <property type="entry name" value="DHH phosphoesterases"/>
    <property type="match status" value="1"/>
</dbReference>
<sequence>MHKPICIYHGNCADGFGAAWVIRFALGENVEFHAGHYGNPPPDVAGRDVIMVDFSFKRPVLLEMAKVARSILVLDHHKSAAEDLAGFPEPEGSIYEHWMDAGFWEPDVDGVPIRALFDMDRSGAGMAWDYFFPGQKRPALINHIEDRDLWRFRLDGTREIQAAVFSYPYDFDAWDRLFGANLGSLRKEGEAIERKHHKDVAEMVKVCQRRMVIGGFDVPAASLPYIYSSDAGHVMAKGEPFAACYWDTAEGRTFSLRSSDEGEDVSAIASQFGGGGHRNAAGFRVGPDHELAHQWVSHD</sequence>
<evidence type="ECO:0000313" key="2">
    <source>
        <dbReference type="Proteomes" id="UP001320154"/>
    </source>
</evidence>
<dbReference type="PANTHER" id="PTHR46922:SF4">
    <property type="entry name" value="DHHA1 DOMAIN PROTEIN"/>
    <property type="match status" value="1"/>
</dbReference>
<dbReference type="PANTHER" id="PTHR46922">
    <property type="entry name" value="DHHA1 DOMAIN PROTEIN"/>
    <property type="match status" value="1"/>
</dbReference>
<proteinExistence type="predicted"/>
<reference evidence="1 2" key="1">
    <citation type="journal article" date="2021" name="Front. Microbiol.">
        <title>Aerobic Denitrification and Heterotrophic Sulfur Oxidation in the Genus Halomonas Revealed by Six Novel Species Characterizations and Genome-Based Analysis.</title>
        <authorList>
            <person name="Wang L."/>
            <person name="Shao Z."/>
        </authorList>
    </citation>
    <scope>NUCLEOTIDE SEQUENCE [LARGE SCALE GENOMIC DNA]</scope>
    <source>
        <strain evidence="1 2">MCCC 1A05748</strain>
    </source>
</reference>
<name>A0ABS9B553_9GAMM</name>
<dbReference type="EMBL" id="JABFTQ010000005">
    <property type="protein sequence ID" value="MCE8047034.1"/>
    <property type="molecule type" value="Genomic_DNA"/>
</dbReference>
<gene>
    <name evidence="1" type="ORF">HOP60_09865</name>
</gene>
<dbReference type="Gene3D" id="3.10.310.30">
    <property type="match status" value="1"/>
</dbReference>
<dbReference type="InterPro" id="IPR038763">
    <property type="entry name" value="DHH_sf"/>
</dbReference>
<dbReference type="RefSeq" id="WP_234250536.1">
    <property type="nucleotide sequence ID" value="NZ_JABFTQ010000005.1"/>
</dbReference>
<dbReference type="Proteomes" id="UP001320154">
    <property type="component" value="Unassembled WGS sequence"/>
</dbReference>
<accession>A0ABS9B553</accession>
<organism evidence="1 2">
    <name type="scientific">Billgrantia desiderata</name>
    <dbReference type="NCBI Taxonomy" id="52021"/>
    <lineage>
        <taxon>Bacteria</taxon>
        <taxon>Pseudomonadati</taxon>
        <taxon>Pseudomonadota</taxon>
        <taxon>Gammaproteobacteria</taxon>
        <taxon>Oceanospirillales</taxon>
        <taxon>Halomonadaceae</taxon>
        <taxon>Billgrantia</taxon>
    </lineage>
</organism>
<evidence type="ECO:0000313" key="1">
    <source>
        <dbReference type="EMBL" id="MCE8047034.1"/>
    </source>
</evidence>
<protein>
    <submittedName>
        <fullName evidence="1">Phosphohydrolase</fullName>
    </submittedName>
</protein>